<evidence type="ECO:0000259" key="4">
    <source>
        <dbReference type="PROSITE" id="PS51782"/>
    </source>
</evidence>
<feature type="domain" description="LysM" evidence="4">
    <location>
        <begin position="199"/>
        <end position="243"/>
    </location>
</feature>
<feature type="domain" description="LysM" evidence="4">
    <location>
        <begin position="148"/>
        <end position="192"/>
    </location>
</feature>
<sequence>LILLSCSVFDAAVVATAGNPCGEWKKVESGSTCYSIRTANSLSEAQFSLLNTTINCDALQVGQKLCVAGAEKLYCEDHVSVSAGDSCWLIRTAHGMDERQFMEMNEGLECDQLSIGQKLCIRASPEQPASTTAPVESSPAPPVFSCPETVSIQSGDTCYSLSQRYGLNETEFDEINADINCDSLEVGTSICVSREGCHLRYETRSGDSCHRIAVAFKISLDELRAANEGVDCDRLEVGRRLCVWRTSPAAVSKLSCAANIRVKEGDTCWSVSVAHGVSVDEIRMLNPSVDCDRLQIDVEICVKAEEMQ</sequence>
<dbReference type="EMBL" id="BTSY01000001">
    <property type="protein sequence ID" value="GMT11960.1"/>
    <property type="molecule type" value="Genomic_DNA"/>
</dbReference>
<accession>A0AAV5UXF2</accession>
<keyword evidence="3" id="KW-0732">Signal</keyword>
<evidence type="ECO:0000313" key="6">
    <source>
        <dbReference type="Proteomes" id="UP001432322"/>
    </source>
</evidence>
<reference evidence="5" key="1">
    <citation type="submission" date="2023-10" db="EMBL/GenBank/DDBJ databases">
        <title>Genome assembly of Pristionchus species.</title>
        <authorList>
            <person name="Yoshida K."/>
            <person name="Sommer R.J."/>
        </authorList>
    </citation>
    <scope>NUCLEOTIDE SEQUENCE</scope>
    <source>
        <strain evidence="5">RS5133</strain>
    </source>
</reference>
<dbReference type="InterPro" id="IPR052210">
    <property type="entry name" value="LysM1-like"/>
</dbReference>
<dbReference type="InterPro" id="IPR018392">
    <property type="entry name" value="LysM"/>
</dbReference>
<proteinExistence type="predicted"/>
<dbReference type="SMART" id="SM00257">
    <property type="entry name" value="LysM"/>
    <property type="match status" value="5"/>
</dbReference>
<feature type="domain" description="LysM" evidence="4">
    <location>
        <begin position="23"/>
        <end position="67"/>
    </location>
</feature>
<evidence type="ECO:0000313" key="5">
    <source>
        <dbReference type="EMBL" id="GMT11960.1"/>
    </source>
</evidence>
<dbReference type="PROSITE" id="PS51782">
    <property type="entry name" value="LYSM"/>
    <property type="match status" value="5"/>
</dbReference>
<dbReference type="PANTHER" id="PTHR34997:SF1">
    <property type="entry name" value="PEPTIDOGLYCAN-BINDING LYSIN DOMAIN"/>
    <property type="match status" value="1"/>
</dbReference>
<protein>
    <recommendedName>
        <fullName evidence="4">LysM domain-containing protein</fullName>
    </recommendedName>
</protein>
<organism evidence="5 6">
    <name type="scientific">Pristionchus fissidentatus</name>
    <dbReference type="NCBI Taxonomy" id="1538716"/>
    <lineage>
        <taxon>Eukaryota</taxon>
        <taxon>Metazoa</taxon>
        <taxon>Ecdysozoa</taxon>
        <taxon>Nematoda</taxon>
        <taxon>Chromadorea</taxon>
        <taxon>Rhabditida</taxon>
        <taxon>Rhabditina</taxon>
        <taxon>Diplogasteromorpha</taxon>
        <taxon>Diplogasteroidea</taxon>
        <taxon>Neodiplogasteridae</taxon>
        <taxon>Pristionchus</taxon>
    </lineage>
</organism>
<gene>
    <name evidence="5" type="ORF">PFISCL1PPCAC_3257</name>
</gene>
<dbReference type="AlphaFoldDB" id="A0AAV5UXF2"/>
<feature type="chain" id="PRO_5043910440" description="LysM domain-containing protein" evidence="3">
    <location>
        <begin position="19"/>
        <end position="308"/>
    </location>
</feature>
<evidence type="ECO:0000256" key="2">
    <source>
        <dbReference type="ARBA" id="ARBA00023026"/>
    </source>
</evidence>
<dbReference type="SUPFAM" id="SSF54106">
    <property type="entry name" value="LysM domain"/>
    <property type="match status" value="5"/>
</dbReference>
<dbReference type="Gene3D" id="3.10.350.10">
    <property type="entry name" value="LysM domain"/>
    <property type="match status" value="5"/>
</dbReference>
<feature type="domain" description="LysM" evidence="4">
    <location>
        <begin position="77"/>
        <end position="121"/>
    </location>
</feature>
<evidence type="ECO:0000256" key="1">
    <source>
        <dbReference type="ARBA" id="ARBA00022669"/>
    </source>
</evidence>
<evidence type="ECO:0000256" key="3">
    <source>
        <dbReference type="SAM" id="SignalP"/>
    </source>
</evidence>
<feature type="signal peptide" evidence="3">
    <location>
        <begin position="1"/>
        <end position="18"/>
    </location>
</feature>
<feature type="non-terminal residue" evidence="5">
    <location>
        <position position="1"/>
    </location>
</feature>
<keyword evidence="6" id="KW-1185">Reference proteome</keyword>
<name>A0AAV5UXF2_9BILA</name>
<feature type="domain" description="LysM" evidence="4">
    <location>
        <begin position="258"/>
        <end position="302"/>
    </location>
</feature>
<keyword evidence="1" id="KW-0147">Chitin-binding</keyword>
<keyword evidence="2" id="KW-0843">Virulence</keyword>
<dbReference type="Proteomes" id="UP001432322">
    <property type="component" value="Unassembled WGS sequence"/>
</dbReference>
<dbReference type="InterPro" id="IPR036779">
    <property type="entry name" value="LysM_dom_sf"/>
</dbReference>
<comment type="caution">
    <text evidence="5">The sequence shown here is derived from an EMBL/GenBank/DDBJ whole genome shotgun (WGS) entry which is preliminary data.</text>
</comment>
<dbReference type="Pfam" id="PF01476">
    <property type="entry name" value="LysM"/>
    <property type="match status" value="5"/>
</dbReference>
<dbReference type="PANTHER" id="PTHR34997">
    <property type="entry name" value="AM15"/>
    <property type="match status" value="1"/>
</dbReference>
<dbReference type="GO" id="GO:0008061">
    <property type="term" value="F:chitin binding"/>
    <property type="evidence" value="ECO:0007669"/>
    <property type="project" value="UniProtKB-KW"/>
</dbReference>
<feature type="non-terminal residue" evidence="5">
    <location>
        <position position="308"/>
    </location>
</feature>
<dbReference type="CDD" id="cd00118">
    <property type="entry name" value="LysM"/>
    <property type="match status" value="5"/>
</dbReference>